<dbReference type="SUPFAM" id="SSF53474">
    <property type="entry name" value="alpha/beta-Hydrolases"/>
    <property type="match status" value="1"/>
</dbReference>
<reference evidence="1 2" key="1">
    <citation type="journal article" date="2011" name="J. Bacteriol.">
        <title>Genome sequence of 'Pedosphaera parvula' Ellin514, an aerobic Verrucomicrobial isolate from pasture soil.</title>
        <authorList>
            <person name="Kant R."/>
            <person name="van Passel M.W."/>
            <person name="Sangwan P."/>
            <person name="Palva A."/>
            <person name="Lucas S."/>
            <person name="Copeland A."/>
            <person name="Lapidus A."/>
            <person name="Glavina Del Rio T."/>
            <person name="Dalin E."/>
            <person name="Tice H."/>
            <person name="Bruce D."/>
            <person name="Goodwin L."/>
            <person name="Pitluck S."/>
            <person name="Chertkov O."/>
            <person name="Larimer F.W."/>
            <person name="Land M.L."/>
            <person name="Hauser L."/>
            <person name="Brettin T.S."/>
            <person name="Detter J.C."/>
            <person name="Han S."/>
            <person name="de Vos W.M."/>
            <person name="Janssen P.H."/>
            <person name="Smidt H."/>
        </authorList>
    </citation>
    <scope>NUCLEOTIDE SEQUENCE [LARGE SCALE GENOMIC DNA]</scope>
    <source>
        <strain evidence="1 2">Ellin514</strain>
    </source>
</reference>
<organism evidence="1 2">
    <name type="scientific">Pedosphaera parvula (strain Ellin514)</name>
    <dbReference type="NCBI Taxonomy" id="320771"/>
    <lineage>
        <taxon>Bacteria</taxon>
        <taxon>Pseudomonadati</taxon>
        <taxon>Verrucomicrobiota</taxon>
        <taxon>Pedosphaerae</taxon>
        <taxon>Pedosphaerales</taxon>
        <taxon>Pedosphaeraceae</taxon>
        <taxon>Pedosphaera</taxon>
    </lineage>
</organism>
<dbReference type="Gene3D" id="3.40.50.1820">
    <property type="entry name" value="alpha/beta hydrolase"/>
    <property type="match status" value="1"/>
</dbReference>
<gene>
    <name evidence="1" type="ORF">Cflav_PD2502</name>
</gene>
<dbReference type="Proteomes" id="UP000003688">
    <property type="component" value="Unassembled WGS sequence"/>
</dbReference>
<protein>
    <recommendedName>
        <fullName evidence="3">AB hydrolase-1 domain-containing protein</fullName>
    </recommendedName>
</protein>
<dbReference type="ESTHER" id="9bact-b9xkv2">
    <property type="family name" value="ABHD18"/>
</dbReference>
<sequence>MLPPQNMIAPLAKFIDWSVLQTGSAMFPKSLREPGPGLKLEEAVRFLKGPDFIPAESPPAKVQFDDALHFRFPTPRPSKFPENNVVYGRLYRCGERWRERPAIILLHGGVDPIHYRFGFPLIARQCNRAGFNAATLESPYHYQRRPRQYSTLGVLGPYIPLTPDYFQMAETYAQAVSEIRGLTSWLLAEGCPAVALAGVSLGGWMAGITVCRDARLAAVVVALAPARQGNILSQLEHVAGRRARELLLSRRAACEELVRTLLNPGTSRPAISREKLLLIEGIHDLLVSIGPEEIWQSWGQPEIWRLPHGHISTFFMPGLAGRIIGWLAPRLEKSALSAPR</sequence>
<dbReference type="PANTHER" id="PTHR13617">
    <property type="entry name" value="PROTEIN ABHD18"/>
    <property type="match status" value="1"/>
</dbReference>
<dbReference type="AlphaFoldDB" id="B9XKV2"/>
<evidence type="ECO:0000313" key="1">
    <source>
        <dbReference type="EMBL" id="EEF59595.1"/>
    </source>
</evidence>
<evidence type="ECO:0008006" key="3">
    <source>
        <dbReference type="Google" id="ProtNLM"/>
    </source>
</evidence>
<accession>B9XKV2</accession>
<dbReference type="EMBL" id="ABOX02000026">
    <property type="protein sequence ID" value="EEF59595.1"/>
    <property type="molecule type" value="Genomic_DNA"/>
</dbReference>
<dbReference type="Pfam" id="PF09752">
    <property type="entry name" value="ABHD18"/>
    <property type="match status" value="1"/>
</dbReference>
<comment type="caution">
    <text evidence="1">The sequence shown here is derived from an EMBL/GenBank/DDBJ whole genome shotgun (WGS) entry which is preliminary data.</text>
</comment>
<name>B9XKV2_PEDPL</name>
<evidence type="ECO:0000313" key="2">
    <source>
        <dbReference type="Proteomes" id="UP000003688"/>
    </source>
</evidence>
<dbReference type="STRING" id="320771.Cflav_PD2502"/>
<proteinExistence type="predicted"/>
<dbReference type="PANTHER" id="PTHR13617:SF14">
    <property type="entry name" value="PROTEIN ABHD18"/>
    <property type="match status" value="1"/>
</dbReference>
<dbReference type="InterPro" id="IPR029058">
    <property type="entry name" value="AB_hydrolase_fold"/>
</dbReference>
<dbReference type="InterPro" id="IPR019149">
    <property type="entry name" value="ABHD18"/>
</dbReference>
<keyword evidence="2" id="KW-1185">Reference proteome</keyword>